<proteinExistence type="predicted"/>
<dbReference type="GeneID" id="58724499"/>
<sequence>MITRMMVLPSFWVESGIKLSQVRNIYLFKFTEELQSRLEELSEKKKAGLLTSEEDAELAGILELDRIFTLLNAKIISEPYDA</sequence>
<accession>A0ABR6S487</accession>
<gene>
    <name evidence="1" type="ORF">GNE12_04225</name>
</gene>
<name>A0ABR6S487_ANAVA</name>
<dbReference type="EMBL" id="JACKZP010000009">
    <property type="protein sequence ID" value="MBC1301118.1"/>
    <property type="molecule type" value="Genomic_DNA"/>
</dbReference>
<keyword evidence="2" id="KW-1185">Reference proteome</keyword>
<reference evidence="1 2" key="1">
    <citation type="submission" date="2019-11" db="EMBL/GenBank/DDBJ databases">
        <title>Comparison of genomes from free-living endosymbiotic cyanobacteria isolated from Azolla.</title>
        <authorList>
            <person name="Thiel T."/>
            <person name="Pratte B."/>
        </authorList>
    </citation>
    <scope>NUCLEOTIDE SEQUENCE [LARGE SCALE GENOMIC DNA]</scope>
    <source>
        <strain evidence="1 2">N2B</strain>
    </source>
</reference>
<protein>
    <submittedName>
        <fullName evidence="1">Uncharacterized protein</fullName>
    </submittedName>
</protein>
<evidence type="ECO:0000313" key="2">
    <source>
        <dbReference type="Proteomes" id="UP000570851"/>
    </source>
</evidence>
<organism evidence="1 2">
    <name type="scientific">Trichormus variabilis N2B</name>
    <dbReference type="NCBI Taxonomy" id="2681315"/>
    <lineage>
        <taxon>Bacteria</taxon>
        <taxon>Bacillati</taxon>
        <taxon>Cyanobacteriota</taxon>
        <taxon>Cyanophyceae</taxon>
        <taxon>Nostocales</taxon>
        <taxon>Nostocaceae</taxon>
        <taxon>Trichormus</taxon>
    </lineage>
</organism>
<evidence type="ECO:0000313" key="1">
    <source>
        <dbReference type="EMBL" id="MBC1301118.1"/>
    </source>
</evidence>
<dbReference type="RefSeq" id="WP_011318630.1">
    <property type="nucleotide sequence ID" value="NZ_JACKZP010000009.1"/>
</dbReference>
<dbReference type="Proteomes" id="UP000570851">
    <property type="component" value="Unassembled WGS sequence"/>
</dbReference>
<comment type="caution">
    <text evidence="1">The sequence shown here is derived from an EMBL/GenBank/DDBJ whole genome shotgun (WGS) entry which is preliminary data.</text>
</comment>